<evidence type="ECO:0000313" key="5">
    <source>
        <dbReference type="EMBL" id="RAJ25099.1"/>
    </source>
</evidence>
<evidence type="ECO:0000256" key="2">
    <source>
        <dbReference type="ARBA" id="ARBA00023125"/>
    </source>
</evidence>
<dbReference type="PANTHER" id="PTHR43280">
    <property type="entry name" value="ARAC-FAMILY TRANSCRIPTIONAL REGULATOR"/>
    <property type="match status" value="1"/>
</dbReference>
<dbReference type="GO" id="GO:0043565">
    <property type="term" value="F:sequence-specific DNA binding"/>
    <property type="evidence" value="ECO:0007669"/>
    <property type="project" value="InterPro"/>
</dbReference>
<dbReference type="Pfam" id="PF12833">
    <property type="entry name" value="HTH_18"/>
    <property type="match status" value="1"/>
</dbReference>
<dbReference type="InterPro" id="IPR020449">
    <property type="entry name" value="Tscrpt_reg_AraC-type_HTH"/>
</dbReference>
<accession>A0A327S7R8</accession>
<evidence type="ECO:0000256" key="1">
    <source>
        <dbReference type="ARBA" id="ARBA00023015"/>
    </source>
</evidence>
<keyword evidence="1" id="KW-0805">Transcription regulation</keyword>
<dbReference type="GO" id="GO:0003700">
    <property type="term" value="F:DNA-binding transcription factor activity"/>
    <property type="evidence" value="ECO:0007669"/>
    <property type="project" value="InterPro"/>
</dbReference>
<feature type="domain" description="HTH araC/xylS-type" evidence="4">
    <location>
        <begin position="69"/>
        <end position="177"/>
    </location>
</feature>
<name>A0A327S7R8_9FLAO</name>
<dbReference type="PRINTS" id="PR00032">
    <property type="entry name" value="HTHARAC"/>
</dbReference>
<dbReference type="InterPro" id="IPR009057">
    <property type="entry name" value="Homeodomain-like_sf"/>
</dbReference>
<comment type="caution">
    <text evidence="5">The sequence shown here is derived from an EMBL/GenBank/DDBJ whole genome shotgun (WGS) entry which is preliminary data.</text>
</comment>
<protein>
    <submittedName>
        <fullName evidence="5">AraC-like DNA-binding protein</fullName>
    </submittedName>
</protein>
<keyword evidence="3" id="KW-0804">Transcription</keyword>
<evidence type="ECO:0000313" key="6">
    <source>
        <dbReference type="Proteomes" id="UP000248987"/>
    </source>
</evidence>
<keyword evidence="2 5" id="KW-0238">DNA-binding</keyword>
<dbReference type="Proteomes" id="UP000248987">
    <property type="component" value="Unassembled WGS sequence"/>
</dbReference>
<dbReference type="RefSeq" id="WP_111625792.1">
    <property type="nucleotide sequence ID" value="NZ_QLLQ01000004.1"/>
</dbReference>
<dbReference type="EMBL" id="QLLQ01000004">
    <property type="protein sequence ID" value="RAJ25099.1"/>
    <property type="molecule type" value="Genomic_DNA"/>
</dbReference>
<dbReference type="Gene3D" id="1.10.10.60">
    <property type="entry name" value="Homeodomain-like"/>
    <property type="match status" value="2"/>
</dbReference>
<proteinExistence type="predicted"/>
<evidence type="ECO:0000256" key="3">
    <source>
        <dbReference type="ARBA" id="ARBA00023163"/>
    </source>
</evidence>
<dbReference type="SUPFAM" id="SSF46689">
    <property type="entry name" value="Homeodomain-like"/>
    <property type="match status" value="1"/>
</dbReference>
<dbReference type="PANTHER" id="PTHR43280:SF2">
    <property type="entry name" value="HTH-TYPE TRANSCRIPTIONAL REGULATOR EXSA"/>
    <property type="match status" value="1"/>
</dbReference>
<sequence length="181" mass="21076">MASNNTIHSYKIHVIDIFKIIKNVLLINKEDETIVSSLISEKLKTRTTPINAKKCIKYEKSGLTEKKAREIHDLLSQRMEKEHLFLNPELTLVELAKLMNIHPNNLSQVINTYEEKNFYNYINSKRIAMFKRMIVSNNLNKYTILSIAHDCGFNSKSSFNKHFKKSTNLTPKEFINSTIEI</sequence>
<dbReference type="SMART" id="SM00342">
    <property type="entry name" value="HTH_ARAC"/>
    <property type="match status" value="1"/>
</dbReference>
<evidence type="ECO:0000259" key="4">
    <source>
        <dbReference type="PROSITE" id="PS01124"/>
    </source>
</evidence>
<dbReference type="AlphaFoldDB" id="A0A327S7R8"/>
<organism evidence="5 6">
    <name type="scientific">Gelidibacter algens</name>
    <dbReference type="NCBI Taxonomy" id="49280"/>
    <lineage>
        <taxon>Bacteria</taxon>
        <taxon>Pseudomonadati</taxon>
        <taxon>Bacteroidota</taxon>
        <taxon>Flavobacteriia</taxon>
        <taxon>Flavobacteriales</taxon>
        <taxon>Flavobacteriaceae</taxon>
        <taxon>Gelidibacter</taxon>
    </lineage>
</organism>
<reference evidence="5 6" key="1">
    <citation type="submission" date="2018-06" db="EMBL/GenBank/DDBJ databases">
        <title>Genomic Encyclopedia of Archaeal and Bacterial Type Strains, Phase II (KMG-II): from individual species to whole genera.</title>
        <authorList>
            <person name="Goeker M."/>
        </authorList>
    </citation>
    <scope>NUCLEOTIDE SEQUENCE [LARGE SCALE GENOMIC DNA]</scope>
    <source>
        <strain evidence="5 6">DSM 12408</strain>
    </source>
</reference>
<dbReference type="InterPro" id="IPR018060">
    <property type="entry name" value="HTH_AraC"/>
</dbReference>
<dbReference type="PROSITE" id="PS01124">
    <property type="entry name" value="HTH_ARAC_FAMILY_2"/>
    <property type="match status" value="1"/>
</dbReference>
<gene>
    <name evidence="5" type="ORF">LX77_01400</name>
</gene>
<keyword evidence="6" id="KW-1185">Reference proteome</keyword>